<dbReference type="RefSeq" id="WP_150599132.1">
    <property type="nucleotide sequence ID" value="NZ_CABPRW010000003.1"/>
</dbReference>
<gene>
    <name evidence="2" type="ORF">PFI31113_01395</name>
</gene>
<dbReference type="PANTHER" id="PTHR43581">
    <property type="entry name" value="ATP/GTP PHOSPHATASE"/>
    <property type="match status" value="1"/>
</dbReference>
<evidence type="ECO:0000259" key="1">
    <source>
        <dbReference type="Pfam" id="PF13304"/>
    </source>
</evidence>
<feature type="domain" description="ATPase AAA-type core" evidence="1">
    <location>
        <begin position="29"/>
        <end position="299"/>
    </location>
</feature>
<dbReference type="InterPro" id="IPR027417">
    <property type="entry name" value="P-loop_NTPase"/>
</dbReference>
<dbReference type="InterPro" id="IPR003959">
    <property type="entry name" value="ATPase_AAA_core"/>
</dbReference>
<dbReference type="Proteomes" id="UP000382577">
    <property type="component" value="Unassembled WGS sequence"/>
</dbReference>
<evidence type="ECO:0000313" key="2">
    <source>
        <dbReference type="EMBL" id="VVD86993.1"/>
    </source>
</evidence>
<dbReference type="PANTHER" id="PTHR43581:SF4">
    <property type="entry name" value="ATP_GTP PHOSPHATASE"/>
    <property type="match status" value="1"/>
</dbReference>
<sequence length="627" mass="68732">MHVSSFAVNKHIASRLGLKDTTLNDLGPLVVLVGENGCGKTRLLDAIDWLLRRTRHVGFDRLSGLRKGRAKKKEFFDALASEPPDDHYTFAAAGDDVDAYNALLSPFEGFELAVESGETVDESLSTYCEFSDILRNSLSSNREHFARLAIGVPRGDDETDPILIGTPLAYIDDVCIRQASARDHETVGFHSPNNAVAGDYDRLRKLFSELAGMELDIAGGHGSLDGRSIHSTSFSDGQMALFRIVVLLHSKVLKNSAMPILLDEPERHLHPSRLIALVDALREYLPHAQLWIATHSLALTAHLAAVQPRAIWFGADGHFERAGLTQEKVVNGLLGGPAGAEQISDFCVRADQFAACVFSADCLTPPETAVYKPDDPQVKQIKDFLAFAGERRITIVDIGAGQGRLLNGLAATLAGELASRVSYYAIEPNPTTRAQCTQQVRRYFDDGIERVFVSASDYLASVNERADVAVLINVLHEIEVQHWASVLSDAHSLLSDEGSLLIVEDTRLPRGELAHANGFLVLESDALCELFETHRSAQGVQCIASSRGGTRLQATAFRKGHLATVTTQSIERALQMQMKSTATNIRDLRKSSRKPDYRLGHEHAYHTQLFANITLAIEDLQAFKPQA</sequence>
<reference evidence="2 3" key="1">
    <citation type="submission" date="2019-08" db="EMBL/GenBank/DDBJ databases">
        <authorList>
            <person name="Peeters C."/>
        </authorList>
    </citation>
    <scope>NUCLEOTIDE SEQUENCE [LARGE SCALE GENOMIC DNA]</scope>
    <source>
        <strain evidence="2 3">LMG 31113</strain>
    </source>
</reference>
<dbReference type="Pfam" id="PF13489">
    <property type="entry name" value="Methyltransf_23"/>
    <property type="match status" value="1"/>
</dbReference>
<protein>
    <recommendedName>
        <fullName evidence="1">ATPase AAA-type core domain-containing protein</fullName>
    </recommendedName>
</protein>
<dbReference type="EMBL" id="CABPRW010000003">
    <property type="protein sequence ID" value="VVD86993.1"/>
    <property type="molecule type" value="Genomic_DNA"/>
</dbReference>
<dbReference type="SUPFAM" id="SSF52540">
    <property type="entry name" value="P-loop containing nucleoside triphosphate hydrolases"/>
    <property type="match status" value="1"/>
</dbReference>
<dbReference type="GO" id="GO:0016887">
    <property type="term" value="F:ATP hydrolysis activity"/>
    <property type="evidence" value="ECO:0007669"/>
    <property type="project" value="InterPro"/>
</dbReference>
<dbReference type="GO" id="GO:0005524">
    <property type="term" value="F:ATP binding"/>
    <property type="evidence" value="ECO:0007669"/>
    <property type="project" value="InterPro"/>
</dbReference>
<organism evidence="2 3">
    <name type="scientific">Pandoraea fibrosis</name>
    <dbReference type="NCBI Taxonomy" id="1891094"/>
    <lineage>
        <taxon>Bacteria</taxon>
        <taxon>Pseudomonadati</taxon>
        <taxon>Pseudomonadota</taxon>
        <taxon>Betaproteobacteria</taxon>
        <taxon>Burkholderiales</taxon>
        <taxon>Burkholderiaceae</taxon>
        <taxon>Pandoraea</taxon>
    </lineage>
</organism>
<name>A0A5E4TIT7_9BURK</name>
<proteinExistence type="predicted"/>
<dbReference type="SUPFAM" id="SSF53335">
    <property type="entry name" value="S-adenosyl-L-methionine-dependent methyltransferases"/>
    <property type="match status" value="1"/>
</dbReference>
<evidence type="ECO:0000313" key="3">
    <source>
        <dbReference type="Proteomes" id="UP000382577"/>
    </source>
</evidence>
<accession>A0A5E4TIT7</accession>
<dbReference type="CDD" id="cd00267">
    <property type="entry name" value="ABC_ATPase"/>
    <property type="match status" value="1"/>
</dbReference>
<dbReference type="CDD" id="cd02440">
    <property type="entry name" value="AdoMet_MTases"/>
    <property type="match status" value="1"/>
</dbReference>
<dbReference type="Gene3D" id="3.40.50.300">
    <property type="entry name" value="P-loop containing nucleotide triphosphate hydrolases"/>
    <property type="match status" value="2"/>
</dbReference>
<dbReference type="Pfam" id="PF13304">
    <property type="entry name" value="AAA_21"/>
    <property type="match status" value="1"/>
</dbReference>
<dbReference type="InterPro" id="IPR051396">
    <property type="entry name" value="Bact_Antivir_Def_Nuclease"/>
</dbReference>
<dbReference type="OrthoDB" id="7024727at2"/>
<dbReference type="AlphaFoldDB" id="A0A5E4TIT7"/>
<dbReference type="InterPro" id="IPR029063">
    <property type="entry name" value="SAM-dependent_MTases_sf"/>
</dbReference>
<dbReference type="Gene3D" id="3.40.50.150">
    <property type="entry name" value="Vaccinia Virus protein VP39"/>
    <property type="match status" value="1"/>
</dbReference>